<feature type="transmembrane region" description="Helical" evidence="20">
    <location>
        <begin position="270"/>
        <end position="290"/>
    </location>
</feature>
<evidence type="ECO:0000256" key="19">
    <source>
        <dbReference type="ARBA" id="ARBA00047826"/>
    </source>
</evidence>
<feature type="transmembrane region" description="Helical" evidence="20">
    <location>
        <begin position="123"/>
        <end position="143"/>
    </location>
</feature>
<comment type="catalytic activity">
    <reaction evidence="18">
        <text>cholesterol + NADP(+) = 7-dehydrocholesterol + NADPH + H(+)</text>
        <dbReference type="Rhea" id="RHEA:23984"/>
        <dbReference type="ChEBI" id="CHEBI:15378"/>
        <dbReference type="ChEBI" id="CHEBI:16113"/>
        <dbReference type="ChEBI" id="CHEBI:17759"/>
        <dbReference type="ChEBI" id="CHEBI:57783"/>
        <dbReference type="ChEBI" id="CHEBI:58349"/>
        <dbReference type="EC" id="1.3.1.21"/>
    </reaction>
    <physiologicalReaction direction="right-to-left" evidence="18">
        <dbReference type="Rhea" id="RHEA:23986"/>
    </physiologicalReaction>
</comment>
<evidence type="ECO:0000313" key="21">
    <source>
        <dbReference type="EnsemblMetazoa" id="XP_014242484.1"/>
    </source>
</evidence>
<dbReference type="GO" id="GO:0006695">
    <property type="term" value="P:cholesterol biosynthetic process"/>
    <property type="evidence" value="ECO:0007669"/>
    <property type="project" value="UniProtKB-KW"/>
</dbReference>
<protein>
    <recommendedName>
        <fullName evidence="16">7-dehydrocholesterol reductase</fullName>
        <ecNumber evidence="16">1.3.1.21</ecNumber>
    </recommendedName>
    <alternativeName>
        <fullName evidence="17">Sterol Delta(7)-reductase</fullName>
    </alternativeName>
</protein>
<dbReference type="GeneID" id="106662750"/>
<evidence type="ECO:0000256" key="6">
    <source>
        <dbReference type="ARBA" id="ARBA00022778"/>
    </source>
</evidence>
<evidence type="ECO:0000256" key="2">
    <source>
        <dbReference type="ARBA" id="ARBA00005402"/>
    </source>
</evidence>
<evidence type="ECO:0000256" key="14">
    <source>
        <dbReference type="ARBA" id="ARBA00023166"/>
    </source>
</evidence>
<keyword evidence="15" id="KW-0753">Steroid metabolism</keyword>
<evidence type="ECO:0000256" key="12">
    <source>
        <dbReference type="ARBA" id="ARBA00023098"/>
    </source>
</evidence>
<keyword evidence="6" id="KW-0152">Cholesterol biosynthesis</keyword>
<comment type="subcellular location">
    <subcellularLocation>
        <location evidence="1">Membrane</location>
        <topology evidence="1">Multi-pass membrane protein</topology>
    </subcellularLocation>
</comment>
<keyword evidence="22" id="KW-1185">Reference proteome</keyword>
<evidence type="ECO:0000256" key="7">
    <source>
        <dbReference type="ARBA" id="ARBA00022857"/>
    </source>
</evidence>
<dbReference type="GO" id="GO:0047598">
    <property type="term" value="F:7-dehydrocholesterol reductase activity"/>
    <property type="evidence" value="ECO:0007669"/>
    <property type="project" value="UniProtKB-EC"/>
</dbReference>
<accession>A0A8I6RAT1</accession>
<organism evidence="21 22">
    <name type="scientific">Cimex lectularius</name>
    <name type="common">Bed bug</name>
    <name type="synonym">Acanthia lectularia</name>
    <dbReference type="NCBI Taxonomy" id="79782"/>
    <lineage>
        <taxon>Eukaryota</taxon>
        <taxon>Metazoa</taxon>
        <taxon>Ecdysozoa</taxon>
        <taxon>Arthropoda</taxon>
        <taxon>Hexapoda</taxon>
        <taxon>Insecta</taxon>
        <taxon>Pterygota</taxon>
        <taxon>Neoptera</taxon>
        <taxon>Paraneoptera</taxon>
        <taxon>Hemiptera</taxon>
        <taxon>Heteroptera</taxon>
        <taxon>Panheteroptera</taxon>
        <taxon>Cimicomorpha</taxon>
        <taxon>Cimicidae</taxon>
        <taxon>Cimex</taxon>
    </lineage>
</organism>
<comment type="similarity">
    <text evidence="2">Belongs to the ERG4/ERG24 family.</text>
</comment>
<keyword evidence="7" id="KW-0521">NADP</keyword>
<evidence type="ECO:0000256" key="8">
    <source>
        <dbReference type="ARBA" id="ARBA00022955"/>
    </source>
</evidence>
<comment type="catalytic activity">
    <reaction evidence="19">
        <text>7-dehydrodesmosterol + NADPH + H(+) = desmosterol + NADP(+)</text>
        <dbReference type="Rhea" id="RHEA:46740"/>
        <dbReference type="ChEBI" id="CHEBI:15378"/>
        <dbReference type="ChEBI" id="CHEBI:17737"/>
        <dbReference type="ChEBI" id="CHEBI:27910"/>
        <dbReference type="ChEBI" id="CHEBI:57783"/>
        <dbReference type="ChEBI" id="CHEBI:58349"/>
    </reaction>
    <physiologicalReaction direction="left-to-right" evidence="19">
        <dbReference type="Rhea" id="RHEA:46741"/>
    </physiologicalReaction>
</comment>
<feature type="transmembrane region" description="Helical" evidence="20">
    <location>
        <begin position="178"/>
        <end position="196"/>
    </location>
</feature>
<feature type="transmembrane region" description="Helical" evidence="20">
    <location>
        <begin position="12"/>
        <end position="34"/>
    </location>
</feature>
<dbReference type="Pfam" id="PF01222">
    <property type="entry name" value="ERG4_ERG24"/>
    <property type="match status" value="1"/>
</dbReference>
<keyword evidence="4" id="KW-0153">Cholesterol metabolism</keyword>
<evidence type="ECO:0000256" key="3">
    <source>
        <dbReference type="ARBA" id="ARBA00022516"/>
    </source>
</evidence>
<evidence type="ECO:0000256" key="1">
    <source>
        <dbReference type="ARBA" id="ARBA00004141"/>
    </source>
</evidence>
<dbReference type="InterPro" id="IPR001171">
    <property type="entry name" value="ERG24_DHCR-like"/>
</dbReference>
<dbReference type="OrthoDB" id="5326588at2759"/>
<evidence type="ECO:0000256" key="15">
    <source>
        <dbReference type="ARBA" id="ARBA00023221"/>
    </source>
</evidence>
<evidence type="ECO:0000256" key="9">
    <source>
        <dbReference type="ARBA" id="ARBA00022989"/>
    </source>
</evidence>
<evidence type="ECO:0000256" key="17">
    <source>
        <dbReference type="ARBA" id="ARBA00042688"/>
    </source>
</evidence>
<keyword evidence="8" id="KW-0752">Steroid biosynthesis</keyword>
<reference evidence="21" key="1">
    <citation type="submission" date="2022-01" db="UniProtKB">
        <authorList>
            <consortium name="EnsemblMetazoa"/>
        </authorList>
    </citation>
    <scope>IDENTIFICATION</scope>
</reference>
<dbReference type="GO" id="GO:0016132">
    <property type="term" value="P:brassinosteroid biosynthetic process"/>
    <property type="evidence" value="ECO:0007669"/>
    <property type="project" value="TreeGrafter"/>
</dbReference>
<feature type="transmembrane region" description="Helical" evidence="20">
    <location>
        <begin position="54"/>
        <end position="73"/>
    </location>
</feature>
<evidence type="ECO:0000256" key="10">
    <source>
        <dbReference type="ARBA" id="ARBA00023002"/>
    </source>
</evidence>
<dbReference type="GO" id="GO:0005789">
    <property type="term" value="C:endoplasmic reticulum membrane"/>
    <property type="evidence" value="ECO:0007669"/>
    <property type="project" value="TreeGrafter"/>
</dbReference>
<evidence type="ECO:0000256" key="18">
    <source>
        <dbReference type="ARBA" id="ARBA00047795"/>
    </source>
</evidence>
<dbReference type="EC" id="1.3.1.21" evidence="16"/>
<feature type="transmembrane region" description="Helical" evidence="20">
    <location>
        <begin position="241"/>
        <end position="264"/>
    </location>
</feature>
<dbReference type="AlphaFoldDB" id="A0A8I6RAT1"/>
<evidence type="ECO:0000313" key="22">
    <source>
        <dbReference type="Proteomes" id="UP000494040"/>
    </source>
</evidence>
<dbReference type="KEGG" id="clec:106662750"/>
<evidence type="ECO:0000256" key="4">
    <source>
        <dbReference type="ARBA" id="ARBA00022548"/>
    </source>
</evidence>
<sequence length="409" mass="48239">MMEQNGLYERLHYHFFPPIFMVFFTCFSQVATIIWKGETVCCESVFKGIFGNSFSWGAVALLFLWAFIWLWFPSRIVQGPRSPEGVVPVYKENGLPYYFASIAVFLLLEHFNPGLSQEIYNNMSEILGTLNIISFVLCFYLFYKSESRKDLHLPKLYLFYRGLDLYPKIFNVQVKQLVNCRVGIILWQILPLSYFIVLCNRWGFNLPAFGTLLIQSLYIFKFYTWEIEYFNTLDIILDRAGYYICWGCLVWLPCLYPSSSYYFVHYVPQASSRLIFVCIIAGAICTYVQYKIDTEKAKFKINNNAIIWGKPATYIKVTDEKEKRTRSLLTSGFWGIARHLNYTMEIIIAFSYSLPGYNLGLVPFLYPIFITILLCHRLYRDEKKCQKQYGKYWDQYCTLVPYRLIPYVF</sequence>
<dbReference type="RefSeq" id="XP_014242484.1">
    <property type="nucleotide sequence ID" value="XM_014386998.2"/>
</dbReference>
<proteinExistence type="inferred from homology"/>
<keyword evidence="5 20" id="KW-0812">Transmembrane</keyword>
<keyword evidence="3" id="KW-0444">Lipid biosynthesis</keyword>
<dbReference type="PANTHER" id="PTHR21257:SF38">
    <property type="entry name" value="7-DEHYDROCHOLESTEROL REDUCTASE"/>
    <property type="match status" value="1"/>
</dbReference>
<dbReference type="Proteomes" id="UP000494040">
    <property type="component" value="Unassembled WGS sequence"/>
</dbReference>
<keyword evidence="9 20" id="KW-1133">Transmembrane helix</keyword>
<dbReference type="Gene3D" id="1.20.120.1630">
    <property type="match status" value="1"/>
</dbReference>
<keyword evidence="11" id="KW-0756">Sterol biosynthesis</keyword>
<evidence type="ECO:0000256" key="20">
    <source>
        <dbReference type="SAM" id="Phobius"/>
    </source>
</evidence>
<feature type="transmembrane region" description="Helical" evidence="20">
    <location>
        <begin position="360"/>
        <end position="379"/>
    </location>
</feature>
<feature type="transmembrane region" description="Helical" evidence="20">
    <location>
        <begin position="94"/>
        <end position="111"/>
    </location>
</feature>
<keyword evidence="10" id="KW-0560">Oxidoreductase</keyword>
<dbReference type="EnsemblMetazoa" id="XM_014386998.2">
    <property type="protein sequence ID" value="XP_014242484.1"/>
    <property type="gene ID" value="LOC106662750"/>
</dbReference>
<name>A0A8I6RAT1_CIMLE</name>
<evidence type="ECO:0000256" key="11">
    <source>
        <dbReference type="ARBA" id="ARBA00023011"/>
    </source>
</evidence>
<dbReference type="PANTHER" id="PTHR21257">
    <property type="entry name" value="DELTA(14)-STEROL REDUCTASE"/>
    <property type="match status" value="1"/>
</dbReference>
<evidence type="ECO:0000256" key="5">
    <source>
        <dbReference type="ARBA" id="ARBA00022692"/>
    </source>
</evidence>
<evidence type="ECO:0000256" key="13">
    <source>
        <dbReference type="ARBA" id="ARBA00023136"/>
    </source>
</evidence>
<keyword evidence="14" id="KW-1207">Sterol metabolism</keyword>
<evidence type="ECO:0000256" key="16">
    <source>
        <dbReference type="ARBA" id="ARBA00038851"/>
    </source>
</evidence>
<keyword evidence="13 20" id="KW-0472">Membrane</keyword>
<dbReference type="OMA" id="WGKPAEC"/>
<keyword evidence="12" id="KW-0443">Lipid metabolism</keyword>